<dbReference type="InterPro" id="IPR051206">
    <property type="entry name" value="NAMLAA_amidase_2"/>
</dbReference>
<dbReference type="CDD" id="cd06583">
    <property type="entry name" value="PGRP"/>
    <property type="match status" value="1"/>
</dbReference>
<name>A0AAU7KMJ7_9GAMM</name>
<dbReference type="FunFam" id="3.40.80.10:FF:000003">
    <property type="entry name" value="N-acetylmuramoyl-L-alanine amidase"/>
    <property type="match status" value="1"/>
</dbReference>
<keyword evidence="5" id="KW-0961">Cell wall biogenesis/degradation</keyword>
<dbReference type="GO" id="GO:0009253">
    <property type="term" value="P:peptidoglycan catabolic process"/>
    <property type="evidence" value="ECO:0007669"/>
    <property type="project" value="InterPro"/>
</dbReference>
<evidence type="ECO:0000256" key="6">
    <source>
        <dbReference type="SAM" id="Phobius"/>
    </source>
</evidence>
<dbReference type="PANTHER" id="PTHR30417">
    <property type="entry name" value="N-ACETYLMURAMOYL-L-ALANINE AMIDASE AMID"/>
    <property type="match status" value="1"/>
</dbReference>
<dbReference type="EC" id="3.5.1.28" evidence="3"/>
<evidence type="ECO:0000256" key="3">
    <source>
        <dbReference type="ARBA" id="ARBA00011901"/>
    </source>
</evidence>
<dbReference type="InterPro" id="IPR002477">
    <property type="entry name" value="Peptidoglycan-bd-like"/>
</dbReference>
<comment type="catalytic activity">
    <reaction evidence="1">
        <text>Hydrolyzes the link between N-acetylmuramoyl residues and L-amino acid residues in certain cell-wall glycopeptides.</text>
        <dbReference type="EC" id="3.5.1.28"/>
    </reaction>
</comment>
<proteinExistence type="inferred from homology"/>
<dbReference type="Gene3D" id="1.10.101.10">
    <property type="entry name" value="PGBD-like superfamily/PGBD"/>
    <property type="match status" value="1"/>
</dbReference>
<dbReference type="SMART" id="SM00644">
    <property type="entry name" value="Ami_2"/>
    <property type="match status" value="1"/>
</dbReference>
<gene>
    <name evidence="8" type="ORF">NFG58_08150</name>
</gene>
<dbReference type="SUPFAM" id="SSF47090">
    <property type="entry name" value="PGBD-like"/>
    <property type="match status" value="1"/>
</dbReference>
<reference evidence="8" key="1">
    <citation type="submission" date="2022-06" db="EMBL/GenBank/DDBJ databases">
        <title>A novel DMS-producing enzyme.</title>
        <authorList>
            <person name="Zhang Y."/>
        </authorList>
    </citation>
    <scope>NUCLEOTIDE SEQUENCE</scope>
    <source>
        <strain evidence="8">RT37</strain>
    </source>
</reference>
<evidence type="ECO:0000259" key="7">
    <source>
        <dbReference type="SMART" id="SM00644"/>
    </source>
</evidence>
<evidence type="ECO:0000256" key="4">
    <source>
        <dbReference type="ARBA" id="ARBA00022801"/>
    </source>
</evidence>
<dbReference type="InterPro" id="IPR036366">
    <property type="entry name" value="PGBDSf"/>
</dbReference>
<dbReference type="GO" id="GO:0019867">
    <property type="term" value="C:outer membrane"/>
    <property type="evidence" value="ECO:0007669"/>
    <property type="project" value="TreeGrafter"/>
</dbReference>
<evidence type="ECO:0000256" key="1">
    <source>
        <dbReference type="ARBA" id="ARBA00001561"/>
    </source>
</evidence>
<dbReference type="Pfam" id="PF01471">
    <property type="entry name" value="PG_binding_1"/>
    <property type="match status" value="1"/>
</dbReference>
<dbReference type="Gene3D" id="3.40.80.10">
    <property type="entry name" value="Peptidoglycan recognition protein-like"/>
    <property type="match status" value="1"/>
</dbReference>
<dbReference type="Pfam" id="PF01510">
    <property type="entry name" value="Amidase_2"/>
    <property type="match status" value="1"/>
</dbReference>
<dbReference type="InterPro" id="IPR002502">
    <property type="entry name" value="Amidase_domain"/>
</dbReference>
<feature type="domain" description="N-acetylmuramoyl-L-alanine amidase" evidence="7">
    <location>
        <begin position="82"/>
        <end position="236"/>
    </location>
</feature>
<dbReference type="RefSeq" id="WP_348827923.1">
    <property type="nucleotide sequence ID" value="NZ_CP098827.1"/>
</dbReference>
<dbReference type="AlphaFoldDB" id="A0AAU7KMJ7"/>
<dbReference type="GO" id="GO:0008745">
    <property type="term" value="F:N-acetylmuramoyl-L-alanine amidase activity"/>
    <property type="evidence" value="ECO:0007669"/>
    <property type="project" value="UniProtKB-EC"/>
</dbReference>
<keyword evidence="6" id="KW-1133">Transmembrane helix</keyword>
<accession>A0AAU7KMJ7</accession>
<sequence>MTRWLTGWLTRRTTKWTGKDATAFVTPPGHLRDRRRPALLVGTLLVSLIGLAGCDLAGGLATEALIQRGPALEPRDGYVVDHRHPARGHNSRVHFLILHYTDENQADSLRALTGPRVSSHYLVPLPTRRLQNTPVVFQLVPESRRAWHAGASRWGNRVGLNDTSIGIEIVNQGPDRPWVGSELDAPEGPVRWASYPDDQLNALIPLARDIIERHRIAPEHVLAHSDVAPLRKLDPGPAFPWRKLHEAGIGAWPEAPRVAHYRSRFEREPPALIEWQRALAAWGYGIEASGVWDDASRATLRAFQLHFRPANFDGQPDADSAARLWALLERYRPEALEQLEQGAQRKAL</sequence>
<dbReference type="GO" id="GO:0009254">
    <property type="term" value="P:peptidoglycan turnover"/>
    <property type="evidence" value="ECO:0007669"/>
    <property type="project" value="TreeGrafter"/>
</dbReference>
<dbReference type="InterPro" id="IPR036365">
    <property type="entry name" value="PGBD-like_sf"/>
</dbReference>
<dbReference type="EMBL" id="CP098827">
    <property type="protein sequence ID" value="XBO72659.1"/>
    <property type="molecule type" value="Genomic_DNA"/>
</dbReference>
<feature type="transmembrane region" description="Helical" evidence="6">
    <location>
        <begin position="38"/>
        <end position="61"/>
    </location>
</feature>
<keyword evidence="6" id="KW-0472">Membrane</keyword>
<comment type="similarity">
    <text evidence="2">Belongs to the N-acetylmuramoyl-L-alanine amidase 2 family.</text>
</comment>
<dbReference type="SUPFAM" id="SSF55846">
    <property type="entry name" value="N-acetylmuramoyl-L-alanine amidase-like"/>
    <property type="match status" value="1"/>
</dbReference>
<evidence type="ECO:0000256" key="5">
    <source>
        <dbReference type="ARBA" id="ARBA00023316"/>
    </source>
</evidence>
<dbReference type="PANTHER" id="PTHR30417:SF1">
    <property type="entry name" value="N-ACETYLMURAMOYL-L-ALANINE AMIDASE AMID"/>
    <property type="match status" value="1"/>
</dbReference>
<dbReference type="GO" id="GO:0071555">
    <property type="term" value="P:cell wall organization"/>
    <property type="evidence" value="ECO:0007669"/>
    <property type="project" value="UniProtKB-KW"/>
</dbReference>
<protein>
    <recommendedName>
        <fullName evidence="3">N-acetylmuramoyl-L-alanine amidase</fullName>
        <ecNumber evidence="3">3.5.1.28</ecNumber>
    </recommendedName>
</protein>
<keyword evidence="4" id="KW-0378">Hydrolase</keyword>
<keyword evidence="6" id="KW-0812">Transmembrane</keyword>
<evidence type="ECO:0000256" key="2">
    <source>
        <dbReference type="ARBA" id="ARBA00007553"/>
    </source>
</evidence>
<organism evidence="8">
    <name type="scientific">Halomonas sp. RT37</name>
    <dbReference type="NCBI Taxonomy" id="2950872"/>
    <lineage>
        <taxon>Bacteria</taxon>
        <taxon>Pseudomonadati</taxon>
        <taxon>Pseudomonadota</taxon>
        <taxon>Gammaproteobacteria</taxon>
        <taxon>Oceanospirillales</taxon>
        <taxon>Halomonadaceae</taxon>
        <taxon>Halomonas</taxon>
    </lineage>
</organism>
<dbReference type="InterPro" id="IPR036505">
    <property type="entry name" value="Amidase/PGRP_sf"/>
</dbReference>
<evidence type="ECO:0000313" key="8">
    <source>
        <dbReference type="EMBL" id="XBO72659.1"/>
    </source>
</evidence>